<keyword evidence="3" id="KW-1185">Reference proteome</keyword>
<dbReference type="Proteomes" id="UP000529946">
    <property type="component" value="Unassembled WGS sequence"/>
</dbReference>
<dbReference type="SUPFAM" id="SSF55298">
    <property type="entry name" value="YjgF-like"/>
    <property type="match status" value="1"/>
</dbReference>
<dbReference type="InterPro" id="IPR006175">
    <property type="entry name" value="YjgF/YER057c/UK114"/>
</dbReference>
<dbReference type="AlphaFoldDB" id="A0A7W6JFH3"/>
<dbReference type="RefSeq" id="WP_183205456.1">
    <property type="nucleotide sequence ID" value="NZ_BAAAER010000003.1"/>
</dbReference>
<dbReference type="Pfam" id="PF01042">
    <property type="entry name" value="Ribonuc_L-PSP"/>
    <property type="match status" value="1"/>
</dbReference>
<organism evidence="2 3">
    <name type="scientific">Brevundimonas lenta</name>
    <dbReference type="NCBI Taxonomy" id="424796"/>
    <lineage>
        <taxon>Bacteria</taxon>
        <taxon>Pseudomonadati</taxon>
        <taxon>Pseudomonadota</taxon>
        <taxon>Alphaproteobacteria</taxon>
        <taxon>Caulobacterales</taxon>
        <taxon>Caulobacteraceae</taxon>
        <taxon>Brevundimonas</taxon>
    </lineage>
</organism>
<dbReference type="Gene3D" id="3.30.1330.40">
    <property type="entry name" value="RutC-like"/>
    <property type="match status" value="1"/>
</dbReference>
<sequence length="176" mass="18494">MRLLAAAVIAAALLPATAFAQTAPTFPVRLPSSGGEVIIPSAGFQRAYDEIGYAPARRAGDTLYVSGAIVFRAEGEGTDAAAFEGQVRRALTQLDRTVKAAGVTMNDVALINSFHVWEGPDFTGTKDQQIEVIARVWREFADGPRPAWTAVGTSGLLGGTGIVEIQLTVHSPLASN</sequence>
<protein>
    <submittedName>
        <fullName evidence="2">Enamine deaminase RidA (YjgF/YER057c/UK114 family)</fullName>
    </submittedName>
</protein>
<comment type="caution">
    <text evidence="2">The sequence shown here is derived from an EMBL/GenBank/DDBJ whole genome shotgun (WGS) entry which is preliminary data.</text>
</comment>
<evidence type="ECO:0000256" key="1">
    <source>
        <dbReference type="SAM" id="SignalP"/>
    </source>
</evidence>
<accession>A0A7W6JFH3</accession>
<feature type="signal peptide" evidence="1">
    <location>
        <begin position="1"/>
        <end position="20"/>
    </location>
</feature>
<evidence type="ECO:0000313" key="2">
    <source>
        <dbReference type="EMBL" id="MBB4084205.1"/>
    </source>
</evidence>
<gene>
    <name evidence="2" type="ORF">GGR12_003093</name>
</gene>
<dbReference type="InterPro" id="IPR035959">
    <property type="entry name" value="RutC-like_sf"/>
</dbReference>
<dbReference type="EMBL" id="JACIDM010000003">
    <property type="protein sequence ID" value="MBB4084205.1"/>
    <property type="molecule type" value="Genomic_DNA"/>
</dbReference>
<feature type="chain" id="PRO_5031149502" evidence="1">
    <location>
        <begin position="21"/>
        <end position="176"/>
    </location>
</feature>
<evidence type="ECO:0000313" key="3">
    <source>
        <dbReference type="Proteomes" id="UP000529946"/>
    </source>
</evidence>
<keyword evidence="1" id="KW-0732">Signal</keyword>
<name>A0A7W6JFH3_9CAUL</name>
<proteinExistence type="predicted"/>
<reference evidence="2 3" key="1">
    <citation type="submission" date="2020-08" db="EMBL/GenBank/DDBJ databases">
        <title>Genomic Encyclopedia of Type Strains, Phase IV (KMG-IV): sequencing the most valuable type-strain genomes for metagenomic binning, comparative biology and taxonomic classification.</title>
        <authorList>
            <person name="Goeker M."/>
        </authorList>
    </citation>
    <scope>NUCLEOTIDE SEQUENCE [LARGE SCALE GENOMIC DNA]</scope>
    <source>
        <strain evidence="2 3">DSM 23960</strain>
    </source>
</reference>